<organism evidence="2 3">
    <name type="scientific">Macrococcus carouselicus</name>
    <dbReference type="NCBI Taxonomy" id="69969"/>
    <lineage>
        <taxon>Bacteria</taxon>
        <taxon>Bacillati</taxon>
        <taxon>Bacillota</taxon>
        <taxon>Bacilli</taxon>
        <taxon>Bacillales</taxon>
        <taxon>Staphylococcaceae</taxon>
        <taxon>Macrococcus</taxon>
    </lineage>
</organism>
<dbReference type="RefSeq" id="WP_133417713.1">
    <property type="nucleotide sequence ID" value="NZ_SCWD01000002.1"/>
</dbReference>
<gene>
    <name evidence="2" type="ORF">ERX40_06640</name>
</gene>
<comment type="caution">
    <text evidence="2">The sequence shown here is derived from an EMBL/GenBank/DDBJ whole genome shotgun (WGS) entry which is preliminary data.</text>
</comment>
<dbReference type="Proteomes" id="UP000295280">
    <property type="component" value="Unassembled WGS sequence"/>
</dbReference>
<dbReference type="PANTHER" id="PTHR10655:SF17">
    <property type="entry name" value="LYSOPHOSPHOLIPASE-LIKE PROTEIN 1"/>
    <property type="match status" value="1"/>
</dbReference>
<dbReference type="SUPFAM" id="SSF53474">
    <property type="entry name" value="alpha/beta-Hydrolases"/>
    <property type="match status" value="1"/>
</dbReference>
<dbReference type="PANTHER" id="PTHR10655">
    <property type="entry name" value="LYSOPHOSPHOLIPASE-RELATED"/>
    <property type="match status" value="1"/>
</dbReference>
<protein>
    <submittedName>
        <fullName evidence="2">Alpha/beta hydrolase</fullName>
    </submittedName>
</protein>
<keyword evidence="3" id="KW-1185">Reference proteome</keyword>
<accession>A0A9Q8CHG3</accession>
<name>A0A9Q8CHG3_9STAP</name>
<dbReference type="GO" id="GO:0016787">
    <property type="term" value="F:hydrolase activity"/>
    <property type="evidence" value="ECO:0007669"/>
    <property type="project" value="UniProtKB-KW"/>
</dbReference>
<dbReference type="InterPro" id="IPR029058">
    <property type="entry name" value="AB_hydrolase_fold"/>
</dbReference>
<dbReference type="EMBL" id="SCWD01000002">
    <property type="protein sequence ID" value="TDM02226.1"/>
    <property type="molecule type" value="Genomic_DNA"/>
</dbReference>
<dbReference type="Pfam" id="PF01738">
    <property type="entry name" value="DLH"/>
    <property type="match status" value="1"/>
</dbReference>
<sequence length="201" mass="22604">MQYIIKNQENLAHPHTLVMLHGTGGNEYDMLPIAEMVDAKASVISVKGTVMENGMSRFFRRLSMHQFDEKDLVERTHELNQFVLDTIMENKLKQDKIVAIGYSNGANIAASSLYHTNELFNAAILFHPKVPLRNIDLPDLTGKQVFIGAGTGDPYASEEEINELQETLEQAGAEVTVFWHDKGHSLTSEELEAAIQWYQSL</sequence>
<dbReference type="AlphaFoldDB" id="A0A9Q8CHG3"/>
<proteinExistence type="predicted"/>
<dbReference type="Gene3D" id="3.40.50.1820">
    <property type="entry name" value="alpha/beta hydrolase"/>
    <property type="match status" value="1"/>
</dbReference>
<dbReference type="InterPro" id="IPR050565">
    <property type="entry name" value="LYPA1-2/EST-like"/>
</dbReference>
<dbReference type="OrthoDB" id="9796570at2"/>
<evidence type="ECO:0000313" key="2">
    <source>
        <dbReference type="EMBL" id="TDM02226.1"/>
    </source>
</evidence>
<evidence type="ECO:0000259" key="1">
    <source>
        <dbReference type="Pfam" id="PF01738"/>
    </source>
</evidence>
<reference evidence="2 3" key="1">
    <citation type="submission" date="2019-01" db="EMBL/GenBank/DDBJ databases">
        <title>Draft genome sequences of the type strains of six Macrococcus species.</title>
        <authorList>
            <person name="Mazhar S."/>
            <person name="Altermann E."/>
            <person name="Hill C."/>
            <person name="Mcauliffe O."/>
        </authorList>
    </citation>
    <scope>NUCLEOTIDE SEQUENCE [LARGE SCALE GENOMIC DNA]</scope>
    <source>
        <strain evidence="2 3">ATCC 51828</strain>
    </source>
</reference>
<evidence type="ECO:0000313" key="3">
    <source>
        <dbReference type="Proteomes" id="UP000295280"/>
    </source>
</evidence>
<keyword evidence="2" id="KW-0378">Hydrolase</keyword>
<feature type="domain" description="Dienelactone hydrolase" evidence="1">
    <location>
        <begin position="81"/>
        <end position="190"/>
    </location>
</feature>
<dbReference type="InterPro" id="IPR002925">
    <property type="entry name" value="Dienelactn_hydro"/>
</dbReference>